<keyword evidence="7 10" id="KW-0067">ATP-binding</keyword>
<dbReference type="GO" id="GO:0005524">
    <property type="term" value="F:ATP binding"/>
    <property type="evidence" value="ECO:0007669"/>
    <property type="project" value="UniProtKB-UniRule"/>
</dbReference>
<dbReference type="PANTHER" id="PTHR30591">
    <property type="entry name" value="RECBCD ENZYME SUBUNIT RECC"/>
    <property type="match status" value="1"/>
</dbReference>
<dbReference type="GO" id="GO:0009338">
    <property type="term" value="C:exodeoxyribonuclease V complex"/>
    <property type="evidence" value="ECO:0007669"/>
    <property type="project" value="InterPro"/>
</dbReference>
<dbReference type="GO" id="GO:0000724">
    <property type="term" value="P:double-strand break repair via homologous recombination"/>
    <property type="evidence" value="ECO:0007669"/>
    <property type="project" value="UniProtKB-UniRule"/>
</dbReference>
<dbReference type="HAMAP" id="MF_01486">
    <property type="entry name" value="RecC"/>
    <property type="match status" value="1"/>
</dbReference>
<organism evidence="12 13">
    <name type="scientific">Agaribacter marinus</name>
    <dbReference type="NCBI Taxonomy" id="1431249"/>
    <lineage>
        <taxon>Bacteria</taxon>
        <taxon>Pseudomonadati</taxon>
        <taxon>Pseudomonadota</taxon>
        <taxon>Gammaproteobacteria</taxon>
        <taxon>Alteromonadales</taxon>
        <taxon>Alteromonadaceae</taxon>
        <taxon>Agaribacter</taxon>
    </lineage>
</organism>
<evidence type="ECO:0000256" key="5">
    <source>
        <dbReference type="ARBA" id="ARBA00022806"/>
    </source>
</evidence>
<keyword evidence="1 10" id="KW-0540">Nuclease</keyword>
<evidence type="ECO:0000256" key="7">
    <source>
        <dbReference type="ARBA" id="ARBA00022840"/>
    </source>
</evidence>
<dbReference type="Pfam" id="PF17946">
    <property type="entry name" value="RecC_C"/>
    <property type="match status" value="1"/>
</dbReference>
<comment type="similarity">
    <text evidence="10">Belongs to the RecC family.</text>
</comment>
<comment type="caution">
    <text evidence="12">The sequence shown here is derived from an EMBL/GenBank/DDBJ whole genome shotgun (WGS) entry which is preliminary data.</text>
</comment>
<keyword evidence="5 10" id="KW-0347">Helicase</keyword>
<dbReference type="GO" id="GO:0003677">
    <property type="term" value="F:DNA binding"/>
    <property type="evidence" value="ECO:0007669"/>
    <property type="project" value="UniProtKB-UniRule"/>
</dbReference>
<dbReference type="RefSeq" id="WP_284216069.1">
    <property type="nucleotide sequence ID" value="NZ_BSOT01000005.1"/>
</dbReference>
<protein>
    <recommendedName>
        <fullName evidence="10">RecBCD enzyme subunit RecC</fullName>
    </recommendedName>
    <alternativeName>
        <fullName evidence="10">Exonuclease V subunit RecC</fullName>
        <shortName evidence="10">ExoV subunit RecC</shortName>
    </alternativeName>
    <alternativeName>
        <fullName evidence="10">Helicase/nuclease RecBCD subunit RecC</fullName>
    </alternativeName>
</protein>
<feature type="domain" description="RecC C-terminal" evidence="11">
    <location>
        <begin position="830"/>
        <end position="1060"/>
    </location>
</feature>
<dbReference type="Proteomes" id="UP001156601">
    <property type="component" value="Unassembled WGS sequence"/>
</dbReference>
<dbReference type="SUPFAM" id="SSF52980">
    <property type="entry name" value="Restriction endonuclease-like"/>
    <property type="match status" value="1"/>
</dbReference>
<dbReference type="InterPro" id="IPR027417">
    <property type="entry name" value="P-loop_NTPase"/>
</dbReference>
<gene>
    <name evidence="10 12" type="primary">recC</name>
    <name evidence="12" type="ORF">GCM10007852_06660</name>
</gene>
<dbReference type="GO" id="GO:0003678">
    <property type="term" value="F:DNA helicase activity"/>
    <property type="evidence" value="ECO:0007669"/>
    <property type="project" value="UniProtKB-UniRule"/>
</dbReference>
<comment type="miscellaneous">
    <text evidence="10">In the RecBCD complex, RecB has a slow 3'-5' helicase, an exonuclease activity and loads RecA onto ssDNA, RecD has a fast 5'-3' helicase activity, while RecC stimulates the ATPase and processivity of the RecB helicase and contributes to recognition of the Chi site.</text>
</comment>
<dbReference type="Gene3D" id="1.10.10.160">
    <property type="match status" value="1"/>
</dbReference>
<dbReference type="AlphaFoldDB" id="A0AA37SZY4"/>
<dbReference type="Gene3D" id="3.40.50.10930">
    <property type="match status" value="1"/>
</dbReference>
<dbReference type="Gene3D" id="3.40.50.300">
    <property type="entry name" value="P-loop containing nucleotide triphosphate hydrolases"/>
    <property type="match status" value="2"/>
</dbReference>
<dbReference type="NCBIfam" id="TIGR01450">
    <property type="entry name" value="recC"/>
    <property type="match status" value="1"/>
</dbReference>
<accession>A0AA37SZY4</accession>
<dbReference type="InterPro" id="IPR011335">
    <property type="entry name" value="Restrct_endonuc-II-like"/>
</dbReference>
<evidence type="ECO:0000256" key="2">
    <source>
        <dbReference type="ARBA" id="ARBA00022741"/>
    </source>
</evidence>
<dbReference type="PANTHER" id="PTHR30591:SF1">
    <property type="entry name" value="RECBCD ENZYME SUBUNIT RECC"/>
    <property type="match status" value="1"/>
</dbReference>
<keyword evidence="6 10" id="KW-0269">Exonuclease</keyword>
<dbReference type="Pfam" id="PF04257">
    <property type="entry name" value="Exonuc_V_gamma"/>
    <property type="match status" value="1"/>
</dbReference>
<evidence type="ECO:0000256" key="1">
    <source>
        <dbReference type="ARBA" id="ARBA00022722"/>
    </source>
</evidence>
<evidence type="ECO:0000256" key="8">
    <source>
        <dbReference type="ARBA" id="ARBA00023125"/>
    </source>
</evidence>
<keyword evidence="3 10" id="KW-0227">DNA damage</keyword>
<keyword evidence="13" id="KW-1185">Reference proteome</keyword>
<keyword evidence="9 10" id="KW-0234">DNA repair</keyword>
<proteinExistence type="inferred from homology"/>
<evidence type="ECO:0000259" key="11">
    <source>
        <dbReference type="Pfam" id="PF17946"/>
    </source>
</evidence>
<name>A0AA37SZY4_9ALTE</name>
<evidence type="ECO:0000256" key="3">
    <source>
        <dbReference type="ARBA" id="ARBA00022763"/>
    </source>
</evidence>
<dbReference type="PIRSF" id="PIRSF000980">
    <property type="entry name" value="RecC"/>
    <property type="match status" value="1"/>
</dbReference>
<dbReference type="GO" id="GO:0008854">
    <property type="term" value="F:exodeoxyribonuclease V activity"/>
    <property type="evidence" value="ECO:0007669"/>
    <property type="project" value="InterPro"/>
</dbReference>
<evidence type="ECO:0000313" key="12">
    <source>
        <dbReference type="EMBL" id="GLR69758.1"/>
    </source>
</evidence>
<keyword evidence="2 10" id="KW-0547">Nucleotide-binding</keyword>
<dbReference type="InterPro" id="IPR013986">
    <property type="entry name" value="DExx_box_DNA_helicase_dom_sf"/>
</dbReference>
<keyword evidence="4 10" id="KW-0378">Hydrolase</keyword>
<dbReference type="SUPFAM" id="SSF52540">
    <property type="entry name" value="P-loop containing nucleoside triphosphate hydrolases"/>
    <property type="match status" value="2"/>
</dbReference>
<evidence type="ECO:0000313" key="13">
    <source>
        <dbReference type="Proteomes" id="UP001156601"/>
    </source>
</evidence>
<evidence type="ECO:0000256" key="6">
    <source>
        <dbReference type="ARBA" id="ARBA00022839"/>
    </source>
</evidence>
<keyword evidence="8 10" id="KW-0238">DNA-binding</keyword>
<evidence type="ECO:0000256" key="9">
    <source>
        <dbReference type="ARBA" id="ARBA00023204"/>
    </source>
</evidence>
<comment type="function">
    <text evidence="10">A helicase/nuclease that prepares dsDNA breaks (DSB) for recombinational DNA repair. Binds to DSBs and unwinds DNA via a highly rapid and processive ATP-dependent bidirectional helicase activity. Unwinds dsDNA until it encounters a Chi (crossover hotspot instigator) sequence from the 3' direction. Cuts ssDNA a few nucleotides 3' to the Chi site. The properties and activities of the enzyme are changed at Chi. The Chi-altered holoenzyme produces a long 3'-ssDNA overhang and facilitates RecA-binding to the ssDNA for homologous DNA recombination and repair. Holoenzyme degrades any linearized DNA that is unable to undergo homologous recombination. In the holoenzyme this subunit recognizes the wild-type Chi sequence, and when added to isolated RecB increases its ATP-dependent helicase processivity.</text>
</comment>
<dbReference type="InterPro" id="IPR006697">
    <property type="entry name" value="RecC"/>
</dbReference>
<dbReference type="InterPro" id="IPR041500">
    <property type="entry name" value="RecC_C"/>
</dbReference>
<reference evidence="12" key="2">
    <citation type="submission" date="2023-01" db="EMBL/GenBank/DDBJ databases">
        <title>Draft genome sequence of Agaribacter marinus strain NBRC 110023.</title>
        <authorList>
            <person name="Sun Q."/>
            <person name="Mori K."/>
        </authorList>
    </citation>
    <scope>NUCLEOTIDE SEQUENCE</scope>
    <source>
        <strain evidence="12">NBRC 110023</strain>
    </source>
</reference>
<sequence>MFYFYPSNRLHDLAEMLSAVINSRQTAPLVTTQILVQHTGMQHWLSLKLAELNNIAMNLEFPLPTRFVWTCCRQVLGDGMIPEQSPYKREIMVWRILKLLKSSDRNALPSELRNFILDADQNVVTDEILFSFARQLADVFEQYIVFRPQWVSAWDEHSSIIEPASDDIAKMAQWQSWIWSQLKAEAPYHPVNLQAKAQTLIRQESFNSGNKNLPSDVYVFAINTLPLQYFDFFTSLSKVTNIHFFMLNPCENYWGDAMTNTQIAKQLRKHAQFDVITSNELNPLLRNMGQQGKELLNQVLEQDYLEIASFRSHASTAQRNKLSILQDDIRHGTVFDNQQDLIQAHPNTLDGSIQIHGCYSQVRELQVLKDFLVDAFAKNKDLQLQDVLIMCPAIEDYAPYIQAVFESNGRETASLPVSISDRRPLESETAVESFMQIVSMNQTRFSLETVLAPLVDTSLAASFSLSDNDIQKVQLWLEKAAIVWGIDADDKSKQLEAVGLNPRHTWVNGLSRLIFGALNQQNIMWADDVACVEGTDGLNQVVLGRFIAYLDWLINVNAEFNTATGLTEWTDRLLRVLTRFNSTAYASKQIRQNKVDKSFGVRIVEQAIADLRQNLAAANCSLKTTCLAVVTALKQLLSIPETKAKFMAGKITFCSMMPMRSVPFKIIGVLGLNQDKYPRKSVMSELDLMSVTSRKTGDRSRANDDRYLFLEAILSAESTLYLSYLHRSVKDNAERMPSLVLKELIDYCQQRFGEEQLQIQAHGLHPFSADEFVSDNSIKHFISADAAWFNKAIHLENHARRARTSALIGNTDNGDTLVKEGFHLKPLKSSIHLNEVVRFYQHPIRYFANKRLQVYFSAVENDVFEQTFDYSKKHRRYVRNLLVDQLSLDMNKMEEGANIRDDDNSNMARLHTYFMESGDLPDITFLQDLIDEETILMQLLVEQQKTVVGQISGEVKVQSISIQYSLAVDSNNVPLFFSKEAELSDYERLAIWLHLLCFASSGHGLHAKAYYARMYRGKPKLEEMEMSVQSQEDANALLDKFVQHFVDGCHKALPIQLSFAKELKKMESAEQAFNNENIHTSWRKRSQVKSRANPMGMQDDAYVQYLFDEIPELSVNLLQVYFDTYLSMFR</sequence>
<dbReference type="EMBL" id="BSOT01000005">
    <property type="protein sequence ID" value="GLR69758.1"/>
    <property type="molecule type" value="Genomic_DNA"/>
</dbReference>
<comment type="subunit">
    <text evidence="10">Heterotrimer of RecB, RecC and RecD. All subunits contribute to DNA-binding.</text>
</comment>
<evidence type="ECO:0000256" key="4">
    <source>
        <dbReference type="ARBA" id="ARBA00022801"/>
    </source>
</evidence>
<reference evidence="12" key="1">
    <citation type="journal article" date="2014" name="Int. J. Syst. Evol. Microbiol.">
        <title>Complete genome sequence of Corynebacterium casei LMG S-19264T (=DSM 44701T), isolated from a smear-ripened cheese.</title>
        <authorList>
            <consortium name="US DOE Joint Genome Institute (JGI-PGF)"/>
            <person name="Walter F."/>
            <person name="Albersmeier A."/>
            <person name="Kalinowski J."/>
            <person name="Ruckert C."/>
        </authorList>
    </citation>
    <scope>NUCLEOTIDE SEQUENCE</scope>
    <source>
        <strain evidence="12">NBRC 110023</strain>
    </source>
</reference>
<evidence type="ECO:0000256" key="10">
    <source>
        <dbReference type="HAMAP-Rule" id="MF_01486"/>
    </source>
</evidence>